<name>A0A0D9X2D3_9ORYZ</name>
<keyword evidence="2" id="KW-1185">Reference proteome</keyword>
<dbReference type="Gramene" id="LPERR07G21630.1">
    <property type="protein sequence ID" value="LPERR07G21630.1"/>
    <property type="gene ID" value="LPERR07G21630"/>
</dbReference>
<sequence>MAACFELSVVHIAAAIQLPITVPKPIQRRQQPLHSIRAPPTSLLPAPPNRNGRFSWKWTTW</sequence>
<dbReference type="AlphaFoldDB" id="A0A0D9X2D3"/>
<dbReference type="EnsemblPlants" id="LPERR07G21630.1">
    <property type="protein sequence ID" value="LPERR07G21630.1"/>
    <property type="gene ID" value="LPERR07G21630"/>
</dbReference>
<evidence type="ECO:0000313" key="1">
    <source>
        <dbReference type="EnsemblPlants" id="LPERR07G21630.1"/>
    </source>
</evidence>
<organism evidence="1 2">
    <name type="scientific">Leersia perrieri</name>
    <dbReference type="NCBI Taxonomy" id="77586"/>
    <lineage>
        <taxon>Eukaryota</taxon>
        <taxon>Viridiplantae</taxon>
        <taxon>Streptophyta</taxon>
        <taxon>Embryophyta</taxon>
        <taxon>Tracheophyta</taxon>
        <taxon>Spermatophyta</taxon>
        <taxon>Magnoliopsida</taxon>
        <taxon>Liliopsida</taxon>
        <taxon>Poales</taxon>
        <taxon>Poaceae</taxon>
        <taxon>BOP clade</taxon>
        <taxon>Oryzoideae</taxon>
        <taxon>Oryzeae</taxon>
        <taxon>Oryzinae</taxon>
        <taxon>Leersia</taxon>
    </lineage>
</organism>
<protein>
    <submittedName>
        <fullName evidence="1">Uncharacterized protein</fullName>
    </submittedName>
</protein>
<dbReference type="Proteomes" id="UP000032180">
    <property type="component" value="Chromosome 7"/>
</dbReference>
<reference evidence="2" key="2">
    <citation type="submission" date="2013-12" db="EMBL/GenBank/DDBJ databases">
        <authorList>
            <person name="Yu Y."/>
            <person name="Lee S."/>
            <person name="de Baynast K."/>
            <person name="Wissotski M."/>
            <person name="Liu L."/>
            <person name="Talag J."/>
            <person name="Goicoechea J."/>
            <person name="Angelova A."/>
            <person name="Jetty R."/>
            <person name="Kudrna D."/>
            <person name="Golser W."/>
            <person name="Rivera L."/>
            <person name="Zhang J."/>
            <person name="Wing R."/>
        </authorList>
    </citation>
    <scope>NUCLEOTIDE SEQUENCE</scope>
</reference>
<evidence type="ECO:0000313" key="2">
    <source>
        <dbReference type="Proteomes" id="UP000032180"/>
    </source>
</evidence>
<dbReference type="HOGENOM" id="CLU_2925942_0_0_1"/>
<proteinExistence type="predicted"/>
<accession>A0A0D9X2D3</accession>
<reference evidence="1 2" key="1">
    <citation type="submission" date="2012-08" db="EMBL/GenBank/DDBJ databases">
        <title>Oryza genome evolution.</title>
        <authorList>
            <person name="Wing R.A."/>
        </authorList>
    </citation>
    <scope>NUCLEOTIDE SEQUENCE</scope>
</reference>
<reference evidence="1" key="3">
    <citation type="submission" date="2015-04" db="UniProtKB">
        <authorList>
            <consortium name="EnsemblPlants"/>
        </authorList>
    </citation>
    <scope>IDENTIFICATION</scope>
</reference>